<dbReference type="InterPro" id="IPR006555">
    <property type="entry name" value="ATP-dep_Helicase_C"/>
</dbReference>
<dbReference type="OrthoDB" id="76985at2157"/>
<reference evidence="5" key="1">
    <citation type="submission" date="2016-10" db="EMBL/GenBank/DDBJ databases">
        <authorList>
            <person name="Varghese N."/>
            <person name="Submissions S."/>
        </authorList>
    </citation>
    <scope>NUCLEOTIDE SEQUENCE [LARGE SCALE GENOMIC DNA]</scope>
    <source>
        <strain evidence="5">IBRC-M 10043</strain>
    </source>
</reference>
<keyword evidence="4" id="KW-0547">Nucleotide-binding</keyword>
<organism evidence="4 5">
    <name type="scientific">Halorientalis persicus</name>
    <dbReference type="NCBI Taxonomy" id="1367881"/>
    <lineage>
        <taxon>Archaea</taxon>
        <taxon>Methanobacteriati</taxon>
        <taxon>Methanobacteriota</taxon>
        <taxon>Stenosarchaea group</taxon>
        <taxon>Halobacteria</taxon>
        <taxon>Halobacteriales</taxon>
        <taxon>Haloarculaceae</taxon>
        <taxon>Halorientalis</taxon>
    </lineage>
</organism>
<evidence type="ECO:0000313" key="4">
    <source>
        <dbReference type="EMBL" id="SEO20316.1"/>
    </source>
</evidence>
<dbReference type="InterPro" id="IPR003593">
    <property type="entry name" value="AAA+_ATPase"/>
</dbReference>
<keyword evidence="5" id="KW-1185">Reference proteome</keyword>
<evidence type="ECO:0000259" key="2">
    <source>
        <dbReference type="SMART" id="SM00382"/>
    </source>
</evidence>
<dbReference type="Pfam" id="PF13307">
    <property type="entry name" value="Helicase_C_2"/>
    <property type="match status" value="1"/>
</dbReference>
<dbReference type="PANTHER" id="PTHR11472">
    <property type="entry name" value="DNA REPAIR DEAD HELICASE RAD3/XP-D SUBFAMILY MEMBER"/>
    <property type="match status" value="1"/>
</dbReference>
<dbReference type="GO" id="GO:0003678">
    <property type="term" value="F:DNA helicase activity"/>
    <property type="evidence" value="ECO:0007669"/>
    <property type="project" value="InterPro"/>
</dbReference>
<proteinExistence type="predicted"/>
<dbReference type="InterPro" id="IPR045028">
    <property type="entry name" value="DinG/Rad3-like"/>
</dbReference>
<dbReference type="Pfam" id="PF06733">
    <property type="entry name" value="DEAD_2"/>
    <property type="match status" value="1"/>
</dbReference>
<feature type="domain" description="ATP-dependent helicase C-terminal" evidence="3">
    <location>
        <begin position="388"/>
        <end position="512"/>
    </location>
</feature>
<dbReference type="GO" id="GO:0003677">
    <property type="term" value="F:DNA binding"/>
    <property type="evidence" value="ECO:0007669"/>
    <property type="project" value="UniProtKB-KW"/>
</dbReference>
<dbReference type="SMART" id="SM00491">
    <property type="entry name" value="HELICc2"/>
    <property type="match status" value="1"/>
</dbReference>
<dbReference type="AlphaFoldDB" id="A0A1H8MT25"/>
<dbReference type="EMBL" id="FOCX01000009">
    <property type="protein sequence ID" value="SEO20316.1"/>
    <property type="molecule type" value="Genomic_DNA"/>
</dbReference>
<dbReference type="RefSeq" id="WP_092660105.1">
    <property type="nucleotide sequence ID" value="NZ_FOCX01000009.1"/>
</dbReference>
<dbReference type="Gene3D" id="3.40.50.300">
    <property type="entry name" value="P-loop containing nucleotide triphosphate hydrolases"/>
    <property type="match status" value="3"/>
</dbReference>
<dbReference type="InterPro" id="IPR027417">
    <property type="entry name" value="P-loop_NTPase"/>
</dbReference>
<sequence>MEPGRIHQEFPAPSYRGYQKQSLTQIKKAYQDGNDVVLIRAPTGSGKSLLARAIAGCADHASEVDSDDAATDAYYTTPQVSQIDDVAEDELLSDFDVLKGKGNYDCIHPDVSDGVPVHEAPCNLQSSFDCDIKHRCPYYEDREVAETGRFAAMTLALFLESAITGIFEDRDVIVIDEAHGLPKWAEMYGSITLGPDTVPNWNRIPTPSINSITDAAQFAGHINAELEQTRIDLKGKPNLNPDEGAQLNETERLLRDLSWFLNEYHNSETETQWHVSQGDDGAVTVKPINPERLLYHTLWDRGNKFALLSATILSRRSFCREVGLDPDRVALVDIDHTFPLEHRPLYDIMQGKMTMDERDETIPDIAEAIARVMAKHPDEKGLIHCHSYGIQQRLYDYLTYIAGTSRLRDHDSADRDPALADWKRSSDPDVFLSVKMEEALDLKDDLARWQVLCKAPYPNTMDPTVDKRVNENGDWAWYYGTTLATVMQACGRVVRSPDDWGATYVADTSFEDLFNQTRDRMPGWFREQVEAMEQPDLPQIAQH</sequence>
<evidence type="ECO:0000313" key="5">
    <source>
        <dbReference type="Proteomes" id="UP000198775"/>
    </source>
</evidence>
<name>A0A1H8MT25_9EURY</name>
<accession>A0A1H8MT25</accession>
<keyword evidence="4" id="KW-0378">Hydrolase</keyword>
<keyword evidence="4" id="KW-0067">ATP-binding</keyword>
<feature type="domain" description="AAA+ ATPase" evidence="2">
    <location>
        <begin position="33"/>
        <end position="327"/>
    </location>
</feature>
<gene>
    <name evidence="4" type="ORF">SAMN05216388_1009107</name>
</gene>
<evidence type="ECO:0000259" key="3">
    <source>
        <dbReference type="SMART" id="SM00491"/>
    </source>
</evidence>
<dbReference type="Proteomes" id="UP000198775">
    <property type="component" value="Unassembled WGS sequence"/>
</dbReference>
<dbReference type="InterPro" id="IPR010614">
    <property type="entry name" value="RAD3-like_helicase_DEAD"/>
</dbReference>
<evidence type="ECO:0000256" key="1">
    <source>
        <dbReference type="ARBA" id="ARBA00023125"/>
    </source>
</evidence>
<dbReference type="GO" id="GO:0016818">
    <property type="term" value="F:hydrolase activity, acting on acid anhydrides, in phosphorus-containing anhydrides"/>
    <property type="evidence" value="ECO:0007669"/>
    <property type="project" value="InterPro"/>
</dbReference>
<dbReference type="SUPFAM" id="SSF52540">
    <property type="entry name" value="P-loop containing nucleoside triphosphate hydrolases"/>
    <property type="match status" value="1"/>
</dbReference>
<dbReference type="GO" id="GO:0006139">
    <property type="term" value="P:nucleobase-containing compound metabolic process"/>
    <property type="evidence" value="ECO:0007669"/>
    <property type="project" value="InterPro"/>
</dbReference>
<dbReference type="GO" id="GO:0005524">
    <property type="term" value="F:ATP binding"/>
    <property type="evidence" value="ECO:0007669"/>
    <property type="project" value="InterPro"/>
</dbReference>
<keyword evidence="1" id="KW-0238">DNA-binding</keyword>
<dbReference type="SMART" id="SM00382">
    <property type="entry name" value="AAA"/>
    <property type="match status" value="1"/>
</dbReference>
<dbReference type="PANTHER" id="PTHR11472:SF34">
    <property type="entry name" value="REGULATOR OF TELOMERE ELONGATION HELICASE 1"/>
    <property type="match status" value="1"/>
</dbReference>
<keyword evidence="4" id="KW-0347">Helicase</keyword>
<protein>
    <submittedName>
        <fullName evidence="4">Rad3-related DNA helicase</fullName>
    </submittedName>
</protein>